<dbReference type="Gene3D" id="3.30.750.24">
    <property type="entry name" value="STAS domain"/>
    <property type="match status" value="1"/>
</dbReference>
<proteinExistence type="inferred from homology"/>
<name>A0ABS6YG40_9ACTN</name>
<dbReference type="Pfam" id="PF01740">
    <property type="entry name" value="STAS"/>
    <property type="match status" value="1"/>
</dbReference>
<feature type="compositionally biased region" description="Pro residues" evidence="3">
    <location>
        <begin position="21"/>
        <end position="31"/>
    </location>
</feature>
<accession>A0ABS6YG40</accession>
<dbReference type="EMBL" id="WMBF01000008">
    <property type="protein sequence ID" value="MBW5420376.1"/>
    <property type="molecule type" value="Genomic_DNA"/>
</dbReference>
<feature type="compositionally biased region" description="Basic residues" evidence="3">
    <location>
        <begin position="1"/>
        <end position="10"/>
    </location>
</feature>
<comment type="caution">
    <text evidence="5">The sequence shown here is derived from an EMBL/GenBank/DDBJ whole genome shotgun (WGS) entry which is preliminary data.</text>
</comment>
<dbReference type="CDD" id="cd07043">
    <property type="entry name" value="STAS_anti-anti-sigma_factors"/>
    <property type="match status" value="1"/>
</dbReference>
<dbReference type="InterPro" id="IPR036513">
    <property type="entry name" value="STAS_dom_sf"/>
</dbReference>
<sequence length="152" mass="16383">MPPERRHPHLPAHPSERRSPSPYPYDPPRPAGEPVTDRTLTVEQLIHEDGSVLLTATGELDHHTAPRLTRTLADAPVSPGAPLVIDLSGLTYCDSTGITVLVTTYHRVRAAGSSLRLAGLSDSLTRVFQIVGLDQVLSLYPTTEAALAASRH</sequence>
<feature type="region of interest" description="Disordered" evidence="3">
    <location>
        <begin position="1"/>
        <end position="35"/>
    </location>
</feature>
<evidence type="ECO:0000256" key="2">
    <source>
        <dbReference type="RuleBase" id="RU003749"/>
    </source>
</evidence>
<evidence type="ECO:0000256" key="3">
    <source>
        <dbReference type="SAM" id="MobiDB-lite"/>
    </source>
</evidence>
<comment type="similarity">
    <text evidence="1 2">Belongs to the anti-sigma-factor antagonist family.</text>
</comment>
<dbReference type="PANTHER" id="PTHR33495:SF2">
    <property type="entry name" value="ANTI-SIGMA FACTOR ANTAGONIST TM_1081-RELATED"/>
    <property type="match status" value="1"/>
</dbReference>
<dbReference type="InterPro" id="IPR002645">
    <property type="entry name" value="STAS_dom"/>
</dbReference>
<reference evidence="5 6" key="1">
    <citation type="submission" date="2019-11" db="EMBL/GenBank/DDBJ databases">
        <authorList>
            <person name="Ay H."/>
        </authorList>
    </citation>
    <scope>NUCLEOTIDE SEQUENCE [LARGE SCALE GENOMIC DNA]</scope>
    <source>
        <strain evidence="5 6">BG9H</strain>
    </source>
</reference>
<feature type="domain" description="STAS" evidence="4">
    <location>
        <begin position="41"/>
        <end position="150"/>
    </location>
</feature>
<gene>
    <name evidence="5" type="ORF">GKQ77_02170</name>
</gene>
<dbReference type="PROSITE" id="PS50801">
    <property type="entry name" value="STAS"/>
    <property type="match status" value="1"/>
</dbReference>
<keyword evidence="6" id="KW-1185">Reference proteome</keyword>
<evidence type="ECO:0000259" key="4">
    <source>
        <dbReference type="PROSITE" id="PS50801"/>
    </source>
</evidence>
<dbReference type="NCBIfam" id="TIGR00377">
    <property type="entry name" value="ant_ant_sig"/>
    <property type="match status" value="1"/>
</dbReference>
<evidence type="ECO:0000313" key="6">
    <source>
        <dbReference type="Proteomes" id="UP001197114"/>
    </source>
</evidence>
<dbReference type="Proteomes" id="UP001197114">
    <property type="component" value="Unassembled WGS sequence"/>
</dbReference>
<evidence type="ECO:0000256" key="1">
    <source>
        <dbReference type="ARBA" id="ARBA00009013"/>
    </source>
</evidence>
<dbReference type="InterPro" id="IPR003658">
    <property type="entry name" value="Anti-sigma_ant"/>
</dbReference>
<dbReference type="PANTHER" id="PTHR33495">
    <property type="entry name" value="ANTI-SIGMA FACTOR ANTAGONIST TM_1081-RELATED-RELATED"/>
    <property type="match status" value="1"/>
</dbReference>
<protein>
    <recommendedName>
        <fullName evidence="2">Anti-sigma factor antagonist</fullName>
    </recommendedName>
</protein>
<evidence type="ECO:0000313" key="5">
    <source>
        <dbReference type="EMBL" id="MBW5420376.1"/>
    </source>
</evidence>
<dbReference type="SUPFAM" id="SSF52091">
    <property type="entry name" value="SpoIIaa-like"/>
    <property type="match status" value="1"/>
</dbReference>
<organism evidence="5 6">
    <name type="scientific">Streptomyces anatolicus</name>
    <dbReference type="NCBI Taxonomy" id="2675858"/>
    <lineage>
        <taxon>Bacteria</taxon>
        <taxon>Bacillati</taxon>
        <taxon>Actinomycetota</taxon>
        <taxon>Actinomycetes</taxon>
        <taxon>Kitasatosporales</taxon>
        <taxon>Streptomycetaceae</taxon>
        <taxon>Streptomyces</taxon>
    </lineage>
</organism>